<feature type="region of interest" description="Disordered" evidence="1">
    <location>
        <begin position="17"/>
        <end position="40"/>
    </location>
</feature>
<reference evidence="2" key="1">
    <citation type="journal article" date="2023" name="Science">
        <title>Genome structures resolve the early diversification of teleost fishes.</title>
        <authorList>
            <person name="Parey E."/>
            <person name="Louis A."/>
            <person name="Montfort J."/>
            <person name="Bouchez O."/>
            <person name="Roques C."/>
            <person name="Iampietro C."/>
            <person name="Lluch J."/>
            <person name="Castinel A."/>
            <person name="Donnadieu C."/>
            <person name="Desvignes T."/>
            <person name="Floi Bucao C."/>
            <person name="Jouanno E."/>
            <person name="Wen M."/>
            <person name="Mejri S."/>
            <person name="Dirks R."/>
            <person name="Jansen H."/>
            <person name="Henkel C."/>
            <person name="Chen W.J."/>
            <person name="Zahm M."/>
            <person name="Cabau C."/>
            <person name="Klopp C."/>
            <person name="Thompson A.W."/>
            <person name="Robinson-Rechavi M."/>
            <person name="Braasch I."/>
            <person name="Lecointre G."/>
            <person name="Bobe J."/>
            <person name="Postlethwait J.H."/>
            <person name="Berthelot C."/>
            <person name="Roest Crollius H."/>
            <person name="Guiguen Y."/>
        </authorList>
    </citation>
    <scope>NUCLEOTIDE SEQUENCE</scope>
    <source>
        <strain evidence="2">NC1722</strain>
    </source>
</reference>
<accession>A0AAD7VYR9</accession>
<evidence type="ECO:0000256" key="1">
    <source>
        <dbReference type="SAM" id="MobiDB-lite"/>
    </source>
</evidence>
<dbReference type="EMBL" id="JAINUG010000704">
    <property type="protein sequence ID" value="KAJ8362297.1"/>
    <property type="molecule type" value="Genomic_DNA"/>
</dbReference>
<dbReference type="Proteomes" id="UP001221898">
    <property type="component" value="Unassembled WGS sequence"/>
</dbReference>
<evidence type="ECO:0000313" key="3">
    <source>
        <dbReference type="Proteomes" id="UP001221898"/>
    </source>
</evidence>
<keyword evidence="3" id="KW-1185">Reference proteome</keyword>
<protein>
    <submittedName>
        <fullName evidence="2">Uncharacterized protein</fullName>
    </submittedName>
</protein>
<dbReference type="AlphaFoldDB" id="A0AAD7VYR9"/>
<organism evidence="2 3">
    <name type="scientific">Aldrovandia affinis</name>
    <dbReference type="NCBI Taxonomy" id="143900"/>
    <lineage>
        <taxon>Eukaryota</taxon>
        <taxon>Metazoa</taxon>
        <taxon>Chordata</taxon>
        <taxon>Craniata</taxon>
        <taxon>Vertebrata</taxon>
        <taxon>Euteleostomi</taxon>
        <taxon>Actinopterygii</taxon>
        <taxon>Neopterygii</taxon>
        <taxon>Teleostei</taxon>
        <taxon>Notacanthiformes</taxon>
        <taxon>Halosauridae</taxon>
        <taxon>Aldrovandia</taxon>
    </lineage>
</organism>
<sequence length="181" mass="19220">MRGYSCPIVHAGSLNKDFPVRNGRTGKGSPNLPETPKSRAVPLQNSVKEGTFQFLSSIECSRCELQPRLGRVPGSGAGSPPGHALTRSVSVAECTSLRVWKFIKPGLRKKLSVSGALRKEVPTLQVTARALLKDTDSSSLYVVNSGTEAKDALSQEEPGGVAHLMPEPVPACTKVPLFGEA</sequence>
<proteinExistence type="predicted"/>
<name>A0AAD7VYR9_9TELE</name>
<gene>
    <name evidence="2" type="ORF">AAFF_G00384640</name>
</gene>
<evidence type="ECO:0000313" key="2">
    <source>
        <dbReference type="EMBL" id="KAJ8362297.1"/>
    </source>
</evidence>
<comment type="caution">
    <text evidence="2">The sequence shown here is derived from an EMBL/GenBank/DDBJ whole genome shotgun (WGS) entry which is preliminary data.</text>
</comment>